<accession>A0ABQ3HCP9</accession>
<name>A0ABQ3HCP9_9NEIS</name>
<evidence type="ECO:0008006" key="3">
    <source>
        <dbReference type="Google" id="ProtNLM"/>
    </source>
</evidence>
<comment type="caution">
    <text evidence="1">The sequence shown here is derived from an EMBL/GenBank/DDBJ whole genome shotgun (WGS) entry which is preliminary data.</text>
</comment>
<evidence type="ECO:0000313" key="2">
    <source>
        <dbReference type="Proteomes" id="UP000662678"/>
    </source>
</evidence>
<dbReference type="EMBL" id="BMYP01000079">
    <property type="protein sequence ID" value="GHD82312.1"/>
    <property type="molecule type" value="Genomic_DNA"/>
</dbReference>
<evidence type="ECO:0000313" key="1">
    <source>
        <dbReference type="EMBL" id="GHD82312.1"/>
    </source>
</evidence>
<reference evidence="2" key="1">
    <citation type="journal article" date="2019" name="Int. J. Syst. Evol. Microbiol.">
        <title>The Global Catalogue of Microorganisms (GCM) 10K type strain sequencing project: providing services to taxonomists for standard genome sequencing and annotation.</title>
        <authorList>
            <consortium name="The Broad Institute Genomics Platform"/>
            <consortium name="The Broad Institute Genome Sequencing Center for Infectious Disease"/>
            <person name="Wu L."/>
            <person name="Ma J."/>
        </authorList>
    </citation>
    <scope>NUCLEOTIDE SEQUENCE [LARGE SCALE GENOMIC DNA]</scope>
    <source>
        <strain evidence="2">KCTC 23713</strain>
    </source>
</reference>
<organism evidence="1 2">
    <name type="scientific">Vogesella fluminis</name>
    <dbReference type="NCBI Taxonomy" id="1069161"/>
    <lineage>
        <taxon>Bacteria</taxon>
        <taxon>Pseudomonadati</taxon>
        <taxon>Pseudomonadota</taxon>
        <taxon>Betaproteobacteria</taxon>
        <taxon>Neisseriales</taxon>
        <taxon>Chromobacteriaceae</taxon>
        <taxon>Vogesella</taxon>
    </lineage>
</organism>
<sequence>MQMKNGLLIDTNLLLVMIIGGIDEGRHISQSKRLGAFCIEDYYKLWEIVKDYENIWITPYIATEASNLIDLDGDVGIRAFELARELFGQFSQASTLISDDCHDDLFLKFGLTDNSIINLSKNFYVLTNDQRMFIPLFTASPERVIPYVPHKILNA</sequence>
<protein>
    <recommendedName>
        <fullName evidence="3">PIN domain-containing protein</fullName>
    </recommendedName>
</protein>
<gene>
    <name evidence="1" type="ORF">GCM10011419_29660</name>
</gene>
<keyword evidence="2" id="KW-1185">Reference proteome</keyword>
<proteinExistence type="predicted"/>
<dbReference type="RefSeq" id="WP_189354906.1">
    <property type="nucleotide sequence ID" value="NZ_BMYP01000079.1"/>
</dbReference>
<dbReference type="Proteomes" id="UP000662678">
    <property type="component" value="Unassembled WGS sequence"/>
</dbReference>